<evidence type="ECO:0008006" key="7">
    <source>
        <dbReference type="Google" id="ProtNLM"/>
    </source>
</evidence>
<keyword evidence="6" id="KW-1185">Reference proteome</keyword>
<proteinExistence type="predicted"/>
<protein>
    <recommendedName>
        <fullName evidence="7">Outer membrane lipoprotein-sorting protein</fullName>
    </recommendedName>
</protein>
<evidence type="ECO:0000313" key="5">
    <source>
        <dbReference type="Proteomes" id="UP000247772"/>
    </source>
</evidence>
<reference evidence="4 5" key="1">
    <citation type="submission" date="2018-06" db="EMBL/GenBank/DDBJ databases">
        <title>Genomic Encyclopedia of Type Strains, Phase IV (KMG-V): Genome sequencing to study the core and pangenomes of soil and plant-associated prokaryotes.</title>
        <authorList>
            <person name="Whitman W."/>
        </authorList>
    </citation>
    <scope>NUCLEOTIDE SEQUENCE [LARGE SCALE GENOMIC DNA]</scope>
    <source>
        <strain evidence="4 5">SRCL-318</strain>
        <strain evidence="3 6">SRMrh-85</strain>
    </source>
</reference>
<comment type="caution">
    <text evidence="4">The sequence shown here is derived from an EMBL/GenBank/DDBJ whole genome shotgun (WGS) entry which is preliminary data.</text>
</comment>
<evidence type="ECO:0000313" key="6">
    <source>
        <dbReference type="Proteomes" id="UP000533533"/>
    </source>
</evidence>
<dbReference type="Proteomes" id="UP000533533">
    <property type="component" value="Unassembled WGS sequence"/>
</dbReference>
<evidence type="ECO:0000256" key="1">
    <source>
        <dbReference type="SAM" id="MobiDB-lite"/>
    </source>
</evidence>
<evidence type="ECO:0000313" key="4">
    <source>
        <dbReference type="EMBL" id="PYE18356.1"/>
    </source>
</evidence>
<organism evidence="4 5">
    <name type="scientific">Paraburkholderia silvatlantica</name>
    <dbReference type="NCBI Taxonomy" id="321895"/>
    <lineage>
        <taxon>Bacteria</taxon>
        <taxon>Pseudomonadati</taxon>
        <taxon>Pseudomonadota</taxon>
        <taxon>Betaproteobacteria</taxon>
        <taxon>Burkholderiales</taxon>
        <taxon>Burkholderiaceae</taxon>
        <taxon>Paraburkholderia</taxon>
    </lineage>
</organism>
<feature type="compositionally biased region" description="Low complexity" evidence="1">
    <location>
        <begin position="296"/>
        <end position="308"/>
    </location>
</feature>
<feature type="chain" id="PRO_5030057792" description="Outer membrane lipoprotein-sorting protein" evidence="2">
    <location>
        <begin position="27"/>
        <end position="314"/>
    </location>
</feature>
<dbReference type="EMBL" id="QJSQ01000022">
    <property type="protein sequence ID" value="PYE18356.1"/>
    <property type="molecule type" value="Genomic_DNA"/>
</dbReference>
<dbReference type="Proteomes" id="UP000247772">
    <property type="component" value="Unassembled WGS sequence"/>
</dbReference>
<accession>A0A2U1AB95</accession>
<name>A0A2U1AB95_9BURK</name>
<feature type="region of interest" description="Disordered" evidence="1">
    <location>
        <begin position="278"/>
        <end position="314"/>
    </location>
</feature>
<gene>
    <name evidence="4" type="ORF">C7410_12258</name>
    <name evidence="3" type="ORF">FHX59_004679</name>
</gene>
<evidence type="ECO:0000313" key="3">
    <source>
        <dbReference type="EMBL" id="MBB2930217.1"/>
    </source>
</evidence>
<dbReference type="AlphaFoldDB" id="A0A2U1AB95"/>
<sequence length="314" mass="33570">MNRFLSLAIQGASVVTLLASAPAALAGSSAASAQTAGAAHMSAAQIVDRNVAARGGQQAWHAVNTMTMSGQLEAGGTKNTKLPFTMTLKRPRKSRIEVRFNDQTAFQVYDGAQGWKVRPFLGRNEVEPYSPAEARAAASWAELDGPLVDYAAKGTRIDVLGMEMVEGHRAYVLKLTMKDNTTRRIWIDASSFLELKSDGDARKLDGKMHNVAIFYRDYRKEGGLVMPHTLETVVVGARGTHKLIVDKVTVNQPADDTLFAKPQLTVTKVTHPAPVVGVNPVLSPGTHPAASTGTRPNASANAAAHPSPRQSASH</sequence>
<dbReference type="Gene3D" id="2.50.20.10">
    <property type="entry name" value="Lipoprotein localisation LolA/LolB/LppX"/>
    <property type="match status" value="1"/>
</dbReference>
<keyword evidence="2" id="KW-0732">Signal</keyword>
<evidence type="ECO:0000256" key="2">
    <source>
        <dbReference type="SAM" id="SignalP"/>
    </source>
</evidence>
<dbReference type="EMBL" id="JACHVZ010000013">
    <property type="protein sequence ID" value="MBB2930217.1"/>
    <property type="molecule type" value="Genomic_DNA"/>
</dbReference>
<dbReference type="RefSeq" id="WP_243413169.1">
    <property type="nucleotide sequence ID" value="NZ_JACHVZ010000013.1"/>
</dbReference>
<feature type="signal peptide" evidence="2">
    <location>
        <begin position="1"/>
        <end position="26"/>
    </location>
</feature>